<name>A0ABR9XSZ7_9CHLB</name>
<evidence type="ECO:0000313" key="1">
    <source>
        <dbReference type="EMBL" id="MBF0637049.1"/>
    </source>
</evidence>
<sequence>MIRFRTLSGIITLLILLLPVTASADTWYHITLKAFLDPRDNSAVEWAWVTLKELPKRAAYPSEAALIEQYGGELRGSVLALTRASAWRSPHTRTVDNPCNGRPSVIRISWEESHAERVYAMGGLDAPDNPDAISFGFTTRPVFMDDGRWIDPAGTPYVFAGPPVVEGEPSEEMRGGWLLRAVNYHDPLKHYQHCGRQWVEQYLSAFNHFHFNDVFERGDNLIFTQRGFGPRDENNIVCEILRSSSPLHPNWERQTFSGL</sequence>
<evidence type="ECO:0000313" key="2">
    <source>
        <dbReference type="Proteomes" id="UP000619838"/>
    </source>
</evidence>
<dbReference type="EMBL" id="JADGII010000011">
    <property type="protein sequence ID" value="MBF0637049.1"/>
    <property type="molecule type" value="Genomic_DNA"/>
</dbReference>
<reference evidence="1 2" key="1">
    <citation type="journal article" date="2020" name="Microorganisms">
        <title>Simultaneous Genome Sequencing of Prosthecochloris ethylica and Desulfuromonas acetoxidans within a Syntrophic Mixture Reveals Unique Pili and Protein Interactions.</title>
        <authorList>
            <person name="Kyndt J.A."/>
            <person name="Van Beeumen J.J."/>
            <person name="Meyer T.E."/>
        </authorList>
    </citation>
    <scope>NUCLEOTIDE SEQUENCE [LARGE SCALE GENOMIC DNA]</scope>
    <source>
        <strain evidence="1 2">N3</strain>
    </source>
</reference>
<organism evidence="1 2">
    <name type="scientific">Prosthecochloris ethylica</name>
    <dbReference type="NCBI Taxonomy" id="2743976"/>
    <lineage>
        <taxon>Bacteria</taxon>
        <taxon>Pseudomonadati</taxon>
        <taxon>Chlorobiota</taxon>
        <taxon>Chlorobiia</taxon>
        <taxon>Chlorobiales</taxon>
        <taxon>Chlorobiaceae</taxon>
        <taxon>Prosthecochloris</taxon>
    </lineage>
</organism>
<keyword evidence="2" id="KW-1185">Reference proteome</keyword>
<proteinExistence type="predicted"/>
<dbReference type="RefSeq" id="WP_175187044.1">
    <property type="nucleotide sequence ID" value="NZ_JABVZQ010000003.1"/>
</dbReference>
<comment type="caution">
    <text evidence="1">The sequence shown here is derived from an EMBL/GenBank/DDBJ whole genome shotgun (WGS) entry which is preliminary data.</text>
</comment>
<protein>
    <submittedName>
        <fullName evidence="1">Uncharacterized protein</fullName>
    </submittedName>
</protein>
<accession>A0ABR9XSZ7</accession>
<dbReference type="Proteomes" id="UP000619838">
    <property type="component" value="Unassembled WGS sequence"/>
</dbReference>
<gene>
    <name evidence="1" type="ORF">INT08_07695</name>
</gene>